<evidence type="ECO:0000256" key="9">
    <source>
        <dbReference type="SAM" id="MobiDB-lite"/>
    </source>
</evidence>
<gene>
    <name evidence="10" type="ORF">B0H16DRAFT_1490240</name>
</gene>
<evidence type="ECO:0000256" key="6">
    <source>
        <dbReference type="ARBA" id="ARBA00022490"/>
    </source>
</evidence>
<feature type="non-terminal residue" evidence="10">
    <location>
        <position position="1"/>
    </location>
</feature>
<dbReference type="PANTHER" id="PTHR15641">
    <property type="entry name" value="ELONGATOR COMPLEX PROTEIN 5"/>
    <property type="match status" value="1"/>
</dbReference>
<dbReference type="Pfam" id="PF10483">
    <property type="entry name" value="Elong_Iki1"/>
    <property type="match status" value="1"/>
</dbReference>
<evidence type="ECO:0000256" key="7">
    <source>
        <dbReference type="ARBA" id="ARBA00022694"/>
    </source>
</evidence>
<dbReference type="Proteomes" id="UP001215598">
    <property type="component" value="Unassembled WGS sequence"/>
</dbReference>
<evidence type="ECO:0000256" key="4">
    <source>
        <dbReference type="ARBA" id="ARBA00009567"/>
    </source>
</evidence>
<dbReference type="GO" id="GO:0005634">
    <property type="term" value="C:nucleus"/>
    <property type="evidence" value="ECO:0007669"/>
    <property type="project" value="UniProtKB-SubCell"/>
</dbReference>
<dbReference type="PANTHER" id="PTHR15641:SF1">
    <property type="entry name" value="ELONGATOR COMPLEX PROTEIN 5"/>
    <property type="match status" value="1"/>
</dbReference>
<feature type="region of interest" description="Disordered" evidence="9">
    <location>
        <begin position="250"/>
        <end position="286"/>
    </location>
</feature>
<evidence type="ECO:0000256" key="8">
    <source>
        <dbReference type="ARBA" id="ARBA00023242"/>
    </source>
</evidence>
<evidence type="ECO:0000256" key="2">
    <source>
        <dbReference type="ARBA" id="ARBA00004496"/>
    </source>
</evidence>
<name>A0AAD7KJM4_9AGAR</name>
<evidence type="ECO:0000256" key="3">
    <source>
        <dbReference type="ARBA" id="ARBA00005043"/>
    </source>
</evidence>
<feature type="compositionally biased region" description="Acidic residues" evidence="9">
    <location>
        <begin position="270"/>
        <end position="286"/>
    </location>
</feature>
<comment type="similarity">
    <text evidence="4">Belongs to the ELP5 family.</text>
</comment>
<protein>
    <recommendedName>
        <fullName evidence="5">Elongator complex protein 5</fullName>
    </recommendedName>
</protein>
<reference evidence="10" key="1">
    <citation type="submission" date="2023-03" db="EMBL/GenBank/DDBJ databases">
        <title>Massive genome expansion in bonnet fungi (Mycena s.s.) driven by repeated elements and novel gene families across ecological guilds.</title>
        <authorList>
            <consortium name="Lawrence Berkeley National Laboratory"/>
            <person name="Harder C.B."/>
            <person name="Miyauchi S."/>
            <person name="Viragh M."/>
            <person name="Kuo A."/>
            <person name="Thoen E."/>
            <person name="Andreopoulos B."/>
            <person name="Lu D."/>
            <person name="Skrede I."/>
            <person name="Drula E."/>
            <person name="Henrissat B."/>
            <person name="Morin E."/>
            <person name="Kohler A."/>
            <person name="Barry K."/>
            <person name="LaButti K."/>
            <person name="Morin E."/>
            <person name="Salamov A."/>
            <person name="Lipzen A."/>
            <person name="Mereny Z."/>
            <person name="Hegedus B."/>
            <person name="Baldrian P."/>
            <person name="Stursova M."/>
            <person name="Weitz H."/>
            <person name="Taylor A."/>
            <person name="Grigoriev I.V."/>
            <person name="Nagy L.G."/>
            <person name="Martin F."/>
            <person name="Kauserud H."/>
        </authorList>
    </citation>
    <scope>NUCLEOTIDE SEQUENCE</scope>
    <source>
        <strain evidence="10">CBHHK182m</strain>
    </source>
</reference>
<evidence type="ECO:0000313" key="10">
    <source>
        <dbReference type="EMBL" id="KAJ7786377.1"/>
    </source>
</evidence>
<evidence type="ECO:0000313" key="11">
    <source>
        <dbReference type="Proteomes" id="UP001215598"/>
    </source>
</evidence>
<organism evidence="10 11">
    <name type="scientific">Mycena metata</name>
    <dbReference type="NCBI Taxonomy" id="1033252"/>
    <lineage>
        <taxon>Eukaryota</taxon>
        <taxon>Fungi</taxon>
        <taxon>Dikarya</taxon>
        <taxon>Basidiomycota</taxon>
        <taxon>Agaricomycotina</taxon>
        <taxon>Agaricomycetes</taxon>
        <taxon>Agaricomycetidae</taxon>
        <taxon>Agaricales</taxon>
        <taxon>Marasmiineae</taxon>
        <taxon>Mycenaceae</taxon>
        <taxon>Mycena</taxon>
    </lineage>
</organism>
<dbReference type="InterPro" id="IPR019519">
    <property type="entry name" value="Elp5"/>
</dbReference>
<dbReference type="GO" id="GO:0000049">
    <property type="term" value="F:tRNA binding"/>
    <property type="evidence" value="ECO:0007669"/>
    <property type="project" value="TreeGrafter"/>
</dbReference>
<dbReference type="GO" id="GO:0005829">
    <property type="term" value="C:cytosol"/>
    <property type="evidence" value="ECO:0007669"/>
    <property type="project" value="TreeGrafter"/>
</dbReference>
<comment type="caution">
    <text evidence="10">The sequence shown here is derived from an EMBL/GenBank/DDBJ whole genome shotgun (WGS) entry which is preliminary data.</text>
</comment>
<evidence type="ECO:0000256" key="5">
    <source>
        <dbReference type="ARBA" id="ARBA00020264"/>
    </source>
</evidence>
<dbReference type="GO" id="GO:0033588">
    <property type="term" value="C:elongator holoenzyme complex"/>
    <property type="evidence" value="ECO:0007669"/>
    <property type="project" value="InterPro"/>
</dbReference>
<sequence>MSFLREPRRRQQPFLLLQSSGSYCQLLEDASGHAVLFCLLHSSLLSVQGSHLKTHDLLHNVPGYSDNYEDPRKHIQSAALLGSFCTPVSPSPLLPLLSQPRFSPSLTHVNAHPPALLIHLSTEYLTLPPPLSPEAKFWGIFLPVSERVHESERLIFGPDGEGTGDTEELVIEVIVRGDAEGSRRRGVDRTLQGWSLTRGPCPLPEITALKSLWSRNIAEPIVVDPTQNVSFNLNLTESQQNSRAQVPLPYAHEGKPMDKPASAAIFYDPDSGDDIDDDDPDEDLDI</sequence>
<dbReference type="GO" id="GO:0002098">
    <property type="term" value="P:tRNA wobble uridine modification"/>
    <property type="evidence" value="ECO:0007669"/>
    <property type="project" value="InterPro"/>
</dbReference>
<evidence type="ECO:0000256" key="1">
    <source>
        <dbReference type="ARBA" id="ARBA00004123"/>
    </source>
</evidence>
<comment type="pathway">
    <text evidence="3">tRNA modification; 5-methoxycarbonylmethyl-2-thiouridine-tRNA biosynthesis.</text>
</comment>
<keyword evidence="11" id="KW-1185">Reference proteome</keyword>
<accession>A0AAD7KJM4</accession>
<comment type="subcellular location">
    <subcellularLocation>
        <location evidence="2">Cytoplasm</location>
    </subcellularLocation>
    <subcellularLocation>
        <location evidence="1">Nucleus</location>
    </subcellularLocation>
</comment>
<keyword evidence="6" id="KW-0963">Cytoplasm</keyword>
<dbReference type="EMBL" id="JARKIB010000001">
    <property type="protein sequence ID" value="KAJ7786377.1"/>
    <property type="molecule type" value="Genomic_DNA"/>
</dbReference>
<dbReference type="AlphaFoldDB" id="A0AAD7KJM4"/>
<keyword evidence="8" id="KW-0539">Nucleus</keyword>
<proteinExistence type="inferred from homology"/>
<keyword evidence="7" id="KW-0819">tRNA processing</keyword>